<evidence type="ECO:0000313" key="2">
    <source>
        <dbReference type="Proteomes" id="UP000267003"/>
    </source>
</evidence>
<dbReference type="AlphaFoldDB" id="A0A3A8QTY8"/>
<comment type="caution">
    <text evidence="1">The sequence shown here is derived from an EMBL/GenBank/DDBJ whole genome shotgun (WGS) entry which is preliminary data.</text>
</comment>
<proteinExistence type="predicted"/>
<reference evidence="2" key="1">
    <citation type="submission" date="2018-09" db="EMBL/GenBank/DDBJ databases">
        <authorList>
            <person name="Livingstone P.G."/>
            <person name="Whitworth D.E."/>
        </authorList>
    </citation>
    <scope>NUCLEOTIDE SEQUENCE [LARGE SCALE GENOMIC DNA]</scope>
    <source>
        <strain evidence="2">AB050A</strain>
    </source>
</reference>
<dbReference type="Proteomes" id="UP000267003">
    <property type="component" value="Unassembled WGS sequence"/>
</dbReference>
<protein>
    <submittedName>
        <fullName evidence="1">Uncharacterized protein</fullName>
    </submittedName>
</protein>
<keyword evidence="2" id="KW-1185">Reference proteome</keyword>
<sequence length="138" mass="13232">MAPRFDFDEGSSSAGGVGASSGASAGAASASEVFFFVARPEALREGASAAGGVSSTVLEGAVPVEPVSACGAGVEASAVLSEGAGAGVSCDVEAEVPSAGVFFADEPLEPFPARFDGASLVPVFSSAVSEPTEVVSGA</sequence>
<organism evidence="1 2">
    <name type="scientific">Corallococcus aberystwythensis</name>
    <dbReference type="NCBI Taxonomy" id="2316722"/>
    <lineage>
        <taxon>Bacteria</taxon>
        <taxon>Pseudomonadati</taxon>
        <taxon>Myxococcota</taxon>
        <taxon>Myxococcia</taxon>
        <taxon>Myxococcales</taxon>
        <taxon>Cystobacterineae</taxon>
        <taxon>Myxococcaceae</taxon>
        <taxon>Corallococcus</taxon>
    </lineage>
</organism>
<evidence type="ECO:0000313" key="1">
    <source>
        <dbReference type="EMBL" id="RKH69805.1"/>
    </source>
</evidence>
<name>A0A3A8QTY8_9BACT</name>
<accession>A0A3A8QTY8</accession>
<gene>
    <name evidence="1" type="ORF">D7W81_10460</name>
</gene>
<dbReference type="EMBL" id="RAWK01000049">
    <property type="protein sequence ID" value="RKH69805.1"/>
    <property type="molecule type" value="Genomic_DNA"/>
</dbReference>